<evidence type="ECO:0000259" key="1">
    <source>
        <dbReference type="Pfam" id="PF12773"/>
    </source>
</evidence>
<accession>A0A933GL91</accession>
<proteinExistence type="predicted"/>
<gene>
    <name evidence="2" type="ORF">HY730_00545</name>
</gene>
<sequence length="180" mass="19780">MILAIVLLVVILAVLYTFLPLFSPRAVARGGNARAFREGANGAAGELLTQKESLLSALKEIDFDYKTGKLSDEDYHELQESYRLKAIAVMEEIDKRGTKPDSLEAKVEREIEAARRTGAQKQRAATKKRNLLCPSCSSPVTVQDKFCQECGYSLEQVCHNCGQILGKSDKYCSGCGKSAK</sequence>
<dbReference type="AlphaFoldDB" id="A0A933GL91"/>
<dbReference type="Pfam" id="PF12773">
    <property type="entry name" value="DZR"/>
    <property type="match status" value="1"/>
</dbReference>
<evidence type="ECO:0000313" key="2">
    <source>
        <dbReference type="EMBL" id="MBI4594849.1"/>
    </source>
</evidence>
<name>A0A933GL91_UNCTE</name>
<comment type="caution">
    <text evidence="2">The sequence shown here is derived from an EMBL/GenBank/DDBJ whole genome shotgun (WGS) entry which is preliminary data.</text>
</comment>
<protein>
    <submittedName>
        <fullName evidence="2">Zinc ribbon domain-containing protein</fullName>
    </submittedName>
</protein>
<dbReference type="Proteomes" id="UP000772181">
    <property type="component" value="Unassembled WGS sequence"/>
</dbReference>
<dbReference type="EMBL" id="JACQWF010000024">
    <property type="protein sequence ID" value="MBI4594849.1"/>
    <property type="molecule type" value="Genomic_DNA"/>
</dbReference>
<reference evidence="2" key="1">
    <citation type="submission" date="2020-07" db="EMBL/GenBank/DDBJ databases">
        <title>Huge and variable diversity of episymbiotic CPR bacteria and DPANN archaea in groundwater ecosystems.</title>
        <authorList>
            <person name="He C.Y."/>
            <person name="Keren R."/>
            <person name="Whittaker M."/>
            <person name="Farag I.F."/>
            <person name="Doudna J."/>
            <person name="Cate J.H.D."/>
            <person name="Banfield J.F."/>
        </authorList>
    </citation>
    <scope>NUCLEOTIDE SEQUENCE</scope>
    <source>
        <strain evidence="2">NC_groundwater_1482_Ag_S-0.65um_47_24</strain>
    </source>
</reference>
<organism evidence="2 3">
    <name type="scientific">Tectimicrobiota bacterium</name>
    <dbReference type="NCBI Taxonomy" id="2528274"/>
    <lineage>
        <taxon>Bacteria</taxon>
        <taxon>Pseudomonadati</taxon>
        <taxon>Nitrospinota/Tectimicrobiota group</taxon>
        <taxon>Candidatus Tectimicrobiota</taxon>
    </lineage>
</organism>
<feature type="domain" description="DZANK-type" evidence="1">
    <location>
        <begin position="133"/>
        <end position="176"/>
    </location>
</feature>
<evidence type="ECO:0000313" key="3">
    <source>
        <dbReference type="Proteomes" id="UP000772181"/>
    </source>
</evidence>
<dbReference type="InterPro" id="IPR025874">
    <property type="entry name" value="DZR"/>
</dbReference>